<keyword evidence="3" id="KW-0378">Hydrolase</keyword>
<dbReference type="PANTHER" id="PTHR36844">
    <property type="entry name" value="PROTEASE PRSW"/>
    <property type="match status" value="1"/>
</dbReference>
<feature type="transmembrane region" description="Helical" evidence="2">
    <location>
        <begin position="401"/>
        <end position="419"/>
    </location>
</feature>
<gene>
    <name evidence="3" type="ORF">FXF65_29710</name>
</gene>
<organism evidence="3 4">
    <name type="scientific">Actinomadura syzygii</name>
    <dbReference type="NCBI Taxonomy" id="1427538"/>
    <lineage>
        <taxon>Bacteria</taxon>
        <taxon>Bacillati</taxon>
        <taxon>Actinomycetota</taxon>
        <taxon>Actinomycetes</taxon>
        <taxon>Streptosporangiales</taxon>
        <taxon>Thermomonosporaceae</taxon>
        <taxon>Actinomadura</taxon>
    </lineage>
</organism>
<feature type="compositionally biased region" description="Basic and acidic residues" evidence="1">
    <location>
        <begin position="52"/>
        <end position="62"/>
    </location>
</feature>
<sequence length="573" mass="62662">MRDAGEMVGHGDGGARAAGPLLGASPAEPRARQRRTAPRARHDRVHRHRAERRPSGDGDRAARRMGAQRGGHVPDQQRQAAQRRHRVQPQRRRPAVLAGRAEAVGRSRPHRRRRRPRAARDRARARRHRARHDRADRAHHRTRPRRSRRRLRHRHAGRNGHGGRSAARVRRGGRRDRGDGADRHGHGALAVTHEAVDDEALTRRPARGGVPLTRRPAFWLWAAVCLIGGWIAVTGLDAAVRAFPAGAVAGAALLAPTLVIGVWALRRLHPVRTRPIGYSLVALAWGAFGAFGLALPANAAFQAVLSKTAGPGFNAEWGAAIAAPVNEETLKLLGVVTLALMAPTSIRGPLDGWGYGALAGFGFQIAENFLYVLNTIVLTGATQDLHAAFFSFGGRVIGGAWWSHWAMTAIGGAGLGCLLGRATRTTAVLAAGAFLLAMALHAWWDAPILMGLGMLVLKGVPILFAAIVTYRLARRRYLTHFRRTAYTETVRGVFVPGEGHVLAHRKWRRKERWEVPAGEPRRLLARLRATELELIEDGLGGLEHDPRTADLLRGDVRRIRHHLISGPSPPRVA</sequence>
<feature type="compositionally biased region" description="Basic and acidic residues" evidence="1">
    <location>
        <begin position="175"/>
        <end position="185"/>
    </location>
</feature>
<evidence type="ECO:0000256" key="2">
    <source>
        <dbReference type="SAM" id="Phobius"/>
    </source>
</evidence>
<keyword evidence="3" id="KW-0482">Metalloprotease</keyword>
<evidence type="ECO:0000313" key="4">
    <source>
        <dbReference type="Proteomes" id="UP000322634"/>
    </source>
</evidence>
<protein>
    <submittedName>
        <fullName evidence="3">PrsW family intramembrane metalloprotease</fullName>
    </submittedName>
</protein>
<feature type="compositionally biased region" description="Basic residues" evidence="1">
    <location>
        <begin position="81"/>
        <end position="94"/>
    </location>
</feature>
<feature type="compositionally biased region" description="Basic residues" evidence="1">
    <location>
        <begin position="32"/>
        <end position="51"/>
    </location>
</feature>
<feature type="compositionally biased region" description="Low complexity" evidence="1">
    <location>
        <begin position="17"/>
        <end position="28"/>
    </location>
</feature>
<name>A0A5D0TZE1_9ACTN</name>
<dbReference type="AlphaFoldDB" id="A0A5D0TZE1"/>
<dbReference type="PANTHER" id="PTHR36844:SF1">
    <property type="entry name" value="PROTEASE PRSW"/>
    <property type="match status" value="1"/>
</dbReference>
<dbReference type="Proteomes" id="UP000322634">
    <property type="component" value="Unassembled WGS sequence"/>
</dbReference>
<accession>A0A5D0TZE1</accession>
<feature type="region of interest" description="Disordered" evidence="1">
    <location>
        <begin position="1"/>
        <end position="187"/>
    </location>
</feature>
<comment type="caution">
    <text evidence="3">The sequence shown here is derived from an EMBL/GenBank/DDBJ whole genome shotgun (WGS) entry which is preliminary data.</text>
</comment>
<feature type="compositionally biased region" description="Basic residues" evidence="1">
    <location>
        <begin position="107"/>
        <end position="158"/>
    </location>
</feature>
<feature type="transmembrane region" description="Helical" evidence="2">
    <location>
        <begin position="426"/>
        <end position="444"/>
    </location>
</feature>
<dbReference type="GO" id="GO:0008237">
    <property type="term" value="F:metallopeptidase activity"/>
    <property type="evidence" value="ECO:0007669"/>
    <property type="project" value="UniProtKB-KW"/>
</dbReference>
<feature type="transmembrane region" description="Helical" evidence="2">
    <location>
        <begin position="217"/>
        <end position="236"/>
    </location>
</feature>
<reference evidence="3 4" key="1">
    <citation type="submission" date="2019-08" db="EMBL/GenBank/DDBJ databases">
        <title>Actinomadura sp. nov. CYP1-5 isolated from mountain soil.</title>
        <authorList>
            <person name="Songsumanus A."/>
            <person name="Kuncharoen N."/>
            <person name="Kudo T."/>
            <person name="Yuki M."/>
            <person name="Igarashi Y."/>
            <person name="Tanasupawat S."/>
        </authorList>
    </citation>
    <scope>NUCLEOTIDE SEQUENCE [LARGE SCALE GENOMIC DNA]</scope>
    <source>
        <strain evidence="3 4">GKU157</strain>
    </source>
</reference>
<dbReference type="EMBL" id="VSFF01000011">
    <property type="protein sequence ID" value="TYC11134.1"/>
    <property type="molecule type" value="Genomic_DNA"/>
</dbReference>
<feature type="transmembrane region" description="Helical" evidence="2">
    <location>
        <begin position="450"/>
        <end position="473"/>
    </location>
</feature>
<evidence type="ECO:0000256" key="1">
    <source>
        <dbReference type="SAM" id="MobiDB-lite"/>
    </source>
</evidence>
<keyword evidence="2" id="KW-0472">Membrane</keyword>
<keyword evidence="4" id="KW-1185">Reference proteome</keyword>
<proteinExistence type="predicted"/>
<dbReference type="Pfam" id="PF13367">
    <property type="entry name" value="PrsW-protease"/>
    <property type="match status" value="1"/>
</dbReference>
<feature type="transmembrane region" description="Helical" evidence="2">
    <location>
        <begin position="277"/>
        <end position="297"/>
    </location>
</feature>
<keyword evidence="2" id="KW-0812">Transmembrane</keyword>
<dbReference type="InterPro" id="IPR026898">
    <property type="entry name" value="PrsW"/>
</dbReference>
<evidence type="ECO:0000313" key="3">
    <source>
        <dbReference type="EMBL" id="TYC11134.1"/>
    </source>
</evidence>
<dbReference type="OrthoDB" id="9785431at2"/>
<feature type="compositionally biased region" description="Low complexity" evidence="1">
    <location>
        <begin position="64"/>
        <end position="80"/>
    </location>
</feature>
<keyword evidence="2" id="KW-1133">Transmembrane helix</keyword>
<feature type="transmembrane region" description="Helical" evidence="2">
    <location>
        <begin position="242"/>
        <end position="265"/>
    </location>
</feature>
<keyword evidence="3" id="KW-0645">Protease</keyword>
<dbReference type="GO" id="GO:0006508">
    <property type="term" value="P:proteolysis"/>
    <property type="evidence" value="ECO:0007669"/>
    <property type="project" value="UniProtKB-KW"/>
</dbReference>